<dbReference type="SMART" id="SM00241">
    <property type="entry name" value="ZP"/>
    <property type="match status" value="1"/>
</dbReference>
<dbReference type="InterPro" id="IPR051148">
    <property type="entry name" value="Zona_Pellucida_Domain_gp"/>
</dbReference>
<dbReference type="Gene3D" id="2.60.40.4100">
    <property type="entry name" value="Zona pellucida, ZP-C domain"/>
    <property type="match status" value="1"/>
</dbReference>
<evidence type="ECO:0000256" key="15">
    <source>
        <dbReference type="ARBA" id="ARBA00024183"/>
    </source>
</evidence>
<evidence type="ECO:0000256" key="8">
    <source>
        <dbReference type="ARBA" id="ARBA00022729"/>
    </source>
</evidence>
<dbReference type="Pfam" id="PF23344">
    <property type="entry name" value="ZP-N"/>
    <property type="match status" value="1"/>
</dbReference>
<evidence type="ECO:0000256" key="19">
    <source>
        <dbReference type="ARBA" id="ARBA00042573"/>
    </source>
</evidence>
<feature type="signal peptide" evidence="22">
    <location>
        <begin position="1"/>
        <end position="25"/>
    </location>
</feature>
<dbReference type="CDD" id="cd00111">
    <property type="entry name" value="Trefoil"/>
    <property type="match status" value="1"/>
</dbReference>
<dbReference type="FunCoup" id="A0A6P7YSC4">
    <property type="interactions" value="31"/>
</dbReference>
<feature type="transmembrane region" description="Helical" evidence="21">
    <location>
        <begin position="513"/>
        <end position="534"/>
    </location>
</feature>
<evidence type="ECO:0000256" key="13">
    <source>
        <dbReference type="ARBA" id="ARBA00023180"/>
    </source>
</evidence>
<feature type="disulfide bond" evidence="20">
    <location>
        <begin position="158"/>
        <end position="173"/>
    </location>
</feature>
<evidence type="ECO:0000256" key="2">
    <source>
        <dbReference type="ARBA" id="ARBA00010863"/>
    </source>
</evidence>
<evidence type="ECO:0000259" key="23">
    <source>
        <dbReference type="PROSITE" id="PS51034"/>
    </source>
</evidence>
<evidence type="ECO:0000313" key="26">
    <source>
        <dbReference type="RefSeq" id="XP_030067873.1"/>
    </source>
</evidence>
<dbReference type="OrthoDB" id="8919081at2759"/>
<evidence type="ECO:0000256" key="14">
    <source>
        <dbReference type="ARBA" id="ARBA00023279"/>
    </source>
</evidence>
<dbReference type="Pfam" id="PF00088">
    <property type="entry name" value="Trefoil"/>
    <property type="match status" value="1"/>
</dbReference>
<dbReference type="SUPFAM" id="SSF57492">
    <property type="entry name" value="Trefoil"/>
    <property type="match status" value="1"/>
</dbReference>
<dbReference type="InterPro" id="IPR000519">
    <property type="entry name" value="P_trefoil_dom"/>
</dbReference>
<feature type="domain" description="ZP" evidence="23">
    <location>
        <begin position="193"/>
        <end position="466"/>
    </location>
</feature>
<dbReference type="InterPro" id="IPR001507">
    <property type="entry name" value="ZP_dom"/>
</dbReference>
<evidence type="ECO:0000256" key="22">
    <source>
        <dbReference type="SAM" id="SignalP"/>
    </source>
</evidence>
<dbReference type="AlphaFoldDB" id="A0A6P7YSC4"/>
<dbReference type="InterPro" id="IPR017957">
    <property type="entry name" value="P_trefoil_CS"/>
</dbReference>
<keyword evidence="11 20" id="KW-1015">Disulfide bond</keyword>
<feature type="domain" description="P-type" evidence="24">
    <location>
        <begin position="145"/>
        <end position="188"/>
    </location>
</feature>
<dbReference type="Gene3D" id="4.10.110.10">
    <property type="entry name" value="Spasmolytic Protein, domain 1"/>
    <property type="match status" value="1"/>
</dbReference>
<comment type="function">
    <text evidence="16">Component of the zona pellucida, an extracellular matrix surrounding oocytes which mediates sperm binding, induction of the acrosome reaction and prevents post-fertilization polyspermy. The zona pellucida is composed of 3 to 4 glycoproteins, ZP1, ZP2, ZP3, and ZP4. ZP4 may act as a sperm receptor.</text>
</comment>
<keyword evidence="5" id="KW-0272">Extracellular matrix</keyword>
<evidence type="ECO:0000256" key="17">
    <source>
        <dbReference type="ARBA" id="ARBA00040238"/>
    </source>
</evidence>
<dbReference type="GO" id="GO:0005886">
    <property type="term" value="C:plasma membrane"/>
    <property type="evidence" value="ECO:0007669"/>
    <property type="project" value="UniProtKB-SubCell"/>
</dbReference>
<keyword evidence="8 22" id="KW-0732">Signal</keyword>
<organism evidence="25 26">
    <name type="scientific">Microcaecilia unicolor</name>
    <dbReference type="NCBI Taxonomy" id="1415580"/>
    <lineage>
        <taxon>Eukaryota</taxon>
        <taxon>Metazoa</taxon>
        <taxon>Chordata</taxon>
        <taxon>Craniata</taxon>
        <taxon>Vertebrata</taxon>
        <taxon>Euteleostomi</taxon>
        <taxon>Amphibia</taxon>
        <taxon>Gymnophiona</taxon>
        <taxon>Siphonopidae</taxon>
        <taxon>Microcaecilia</taxon>
    </lineage>
</organism>
<keyword evidence="13" id="KW-0325">Glycoprotein</keyword>
<keyword evidence="10 21" id="KW-0472">Membrane</keyword>
<dbReference type="InParanoid" id="A0A6P7YSC4"/>
<dbReference type="Gene3D" id="2.60.40.3210">
    <property type="entry name" value="Zona pellucida, ZP-N domain"/>
    <property type="match status" value="1"/>
</dbReference>
<comment type="similarity">
    <text evidence="2">Belongs to the ZP domain family. ZPB subfamily.</text>
</comment>
<dbReference type="InterPro" id="IPR044913">
    <property type="entry name" value="P_trefoil_dom_sf"/>
</dbReference>
<keyword evidence="7 21" id="KW-0812">Transmembrane</keyword>
<dbReference type="InterPro" id="IPR055355">
    <property type="entry name" value="ZP-C"/>
</dbReference>
<keyword evidence="25" id="KW-1185">Reference proteome</keyword>
<dbReference type="SMART" id="SM00018">
    <property type="entry name" value="PD"/>
    <property type="match status" value="1"/>
</dbReference>
<comment type="caution">
    <text evidence="20">Lacks conserved residue(s) required for the propagation of feature annotation.</text>
</comment>
<dbReference type="GO" id="GO:0035805">
    <property type="term" value="C:egg coat"/>
    <property type="evidence" value="ECO:0007669"/>
    <property type="project" value="UniProtKB-SubCell"/>
</dbReference>
<dbReference type="KEGG" id="muo:115475935"/>
<keyword evidence="9 21" id="KW-1133">Transmembrane helix</keyword>
<evidence type="ECO:0000256" key="1">
    <source>
        <dbReference type="ARBA" id="ARBA00004251"/>
    </source>
</evidence>
<keyword evidence="12" id="KW-0675">Receptor</keyword>
<evidence type="ECO:0000256" key="10">
    <source>
        <dbReference type="ARBA" id="ARBA00023136"/>
    </source>
</evidence>
<accession>A0A6P7YSC4</accession>
<evidence type="ECO:0000256" key="20">
    <source>
        <dbReference type="PROSITE-ProRule" id="PRU00779"/>
    </source>
</evidence>
<dbReference type="InterPro" id="IPR054554">
    <property type="entry name" value="ZP1/4_Ig-like"/>
</dbReference>
<evidence type="ECO:0000256" key="3">
    <source>
        <dbReference type="ARBA" id="ARBA00022475"/>
    </source>
</evidence>
<evidence type="ECO:0000256" key="9">
    <source>
        <dbReference type="ARBA" id="ARBA00022989"/>
    </source>
</evidence>
<evidence type="ECO:0000256" key="21">
    <source>
        <dbReference type="SAM" id="Phobius"/>
    </source>
</evidence>
<feature type="chain" id="PRO_5028279667" description="Zona pellucida sperm-binding protein 4" evidence="22">
    <location>
        <begin position="26"/>
        <end position="544"/>
    </location>
</feature>
<dbReference type="Pfam" id="PF22821">
    <property type="entry name" value="ZP1_ZP4_Ig-like"/>
    <property type="match status" value="1"/>
</dbReference>
<evidence type="ECO:0000259" key="24">
    <source>
        <dbReference type="PROSITE" id="PS51448"/>
    </source>
</evidence>
<proteinExistence type="inferred from homology"/>
<evidence type="ECO:0000256" key="4">
    <source>
        <dbReference type="ARBA" id="ARBA00022525"/>
    </source>
</evidence>
<dbReference type="PROSITE" id="PS00025">
    <property type="entry name" value="P_TREFOIL_1"/>
    <property type="match status" value="1"/>
</dbReference>
<reference evidence="26" key="1">
    <citation type="submission" date="2025-08" db="UniProtKB">
        <authorList>
            <consortium name="RefSeq"/>
        </authorList>
    </citation>
    <scope>IDENTIFICATION</scope>
</reference>
<dbReference type="GO" id="GO:0060468">
    <property type="term" value="P:prevention of polyspermy"/>
    <property type="evidence" value="ECO:0007669"/>
    <property type="project" value="TreeGrafter"/>
</dbReference>
<dbReference type="PROSITE" id="PS51448">
    <property type="entry name" value="P_TREFOIL_2"/>
    <property type="match status" value="1"/>
</dbReference>
<dbReference type="GeneID" id="115475935"/>
<keyword evidence="4" id="KW-0964">Secreted</keyword>
<evidence type="ECO:0000256" key="6">
    <source>
        <dbReference type="ARBA" id="ARBA00022685"/>
    </source>
</evidence>
<evidence type="ECO:0000256" key="12">
    <source>
        <dbReference type="ARBA" id="ARBA00023170"/>
    </source>
</evidence>
<dbReference type="Proteomes" id="UP000515156">
    <property type="component" value="Chromosome 8"/>
</dbReference>
<dbReference type="GO" id="GO:0032190">
    <property type="term" value="F:acrosin binding"/>
    <property type="evidence" value="ECO:0007669"/>
    <property type="project" value="TreeGrafter"/>
</dbReference>
<protein>
    <recommendedName>
        <fullName evidence="17">Zona pellucida sperm-binding protein 4</fullName>
    </recommendedName>
    <alternativeName>
        <fullName evidence="19">Zona pellucida glycoprotein 4</fullName>
    </alternativeName>
    <alternativeName>
        <fullName evidence="18">Zona pellucida protein B</fullName>
    </alternativeName>
</protein>
<evidence type="ECO:0000256" key="7">
    <source>
        <dbReference type="ARBA" id="ARBA00022692"/>
    </source>
</evidence>
<name>A0A6P7YSC4_9AMPH</name>
<dbReference type="PANTHER" id="PTHR23343">
    <property type="entry name" value="ZONA PELLUCIDA SPERM-BINDING PROTEIN"/>
    <property type="match status" value="1"/>
</dbReference>
<dbReference type="InterPro" id="IPR055356">
    <property type="entry name" value="ZP-N"/>
</dbReference>
<dbReference type="InterPro" id="IPR042235">
    <property type="entry name" value="ZP-C_dom"/>
</dbReference>
<dbReference type="GO" id="GO:0035804">
    <property type="term" value="F:structural constituent of egg coat"/>
    <property type="evidence" value="ECO:0007669"/>
    <property type="project" value="TreeGrafter"/>
</dbReference>
<dbReference type="PROSITE" id="PS51034">
    <property type="entry name" value="ZP_2"/>
    <property type="match status" value="1"/>
</dbReference>
<dbReference type="GO" id="GO:0007339">
    <property type="term" value="P:binding of sperm to zona pellucida"/>
    <property type="evidence" value="ECO:0007669"/>
    <property type="project" value="TreeGrafter"/>
</dbReference>
<evidence type="ECO:0000256" key="16">
    <source>
        <dbReference type="ARBA" id="ARBA00037545"/>
    </source>
</evidence>
<evidence type="ECO:0000313" key="25">
    <source>
        <dbReference type="Proteomes" id="UP000515156"/>
    </source>
</evidence>
<dbReference type="PANTHER" id="PTHR23343:SF31">
    <property type="entry name" value="ZONA PELLUCIDA SPERM-BINDING PROTEIN 4"/>
    <property type="match status" value="1"/>
</dbReference>
<gene>
    <name evidence="26" type="primary">LOC115475935</name>
</gene>
<comment type="subcellular location">
    <subcellularLocation>
        <location evidence="1">Cell membrane</location>
        <topology evidence="1">Single-pass type I membrane protein</topology>
    </subcellularLocation>
    <subcellularLocation>
        <location evidence="15">Zona pellucida</location>
    </subcellularLocation>
</comment>
<dbReference type="RefSeq" id="XP_030067873.1">
    <property type="nucleotide sequence ID" value="XM_030212013.1"/>
</dbReference>
<dbReference type="Pfam" id="PF00100">
    <property type="entry name" value="Zona_pellucida"/>
    <property type="match status" value="1"/>
</dbReference>
<evidence type="ECO:0000256" key="5">
    <source>
        <dbReference type="ARBA" id="ARBA00022530"/>
    </source>
</evidence>
<sequence length="544" mass="60071">MGVLMIGRMMVRFLLTVWFLASSFGALGDFRSGFVGDSSLLDCNYRSLQLTLPRGRDGNVLTLVVLDKDEKPHPLHNDSVCGTWLGQKPDGSITIGAAYNGCYVIEQNGEYIMTIGIADVTGQNVVLQETLRCPILPVQDAPSPGACAAVKKEDRLSCASPTVTQDTCQEKGCCYSTNDASLPCYYGDLITAQCSKDGTISIAVSKEVTLPHLLLNSVHLLSVQEGTCSDLSIKKNEVFILYQFPLSCGSTIWVDGDQIVYENRLEAAKDVRTWKNASITRDSTFRLTVRCSFTASSFLPLQVEVFTLPPPPSVNSSGPLLLEMRIAKDGQYGSYYLASDYPVVKLLRDPVYLEVRILQRTDPNLVLVLNQCWANPFTTPLQKPQWPILLNSCPFTGDNYQTQQIPIDAASTRLQFPSHYQHFVVKTFTFVNDSQHALKGLVYFHCSASVCARSRLETCSTTCLPARKKRMTNWDTTQNLVTADGPVDFHSSNGLEHLKTGTAETTDQSVLDWARGAMATVGVLGVVFAAVTLWKFRKERKPIL</sequence>
<evidence type="ECO:0000256" key="18">
    <source>
        <dbReference type="ARBA" id="ARBA00042273"/>
    </source>
</evidence>
<keyword evidence="3" id="KW-1003">Cell membrane</keyword>
<keyword evidence="14" id="KW-0278">Fertilization</keyword>
<keyword evidence="6" id="KW-0165">Cleavage on pair of basic residues</keyword>
<evidence type="ECO:0000256" key="11">
    <source>
        <dbReference type="ARBA" id="ARBA00023157"/>
    </source>
</evidence>